<dbReference type="GO" id="GO:0003677">
    <property type="term" value="F:DNA binding"/>
    <property type="evidence" value="ECO:0007669"/>
    <property type="project" value="InterPro"/>
</dbReference>
<keyword evidence="3" id="KW-0479">Metal-binding</keyword>
<dbReference type="PANTHER" id="PTHR21445:SF0">
    <property type="entry name" value="APURINIC-APYRIMIDINIC ENDONUCLEASE"/>
    <property type="match status" value="1"/>
</dbReference>
<feature type="region of interest" description="Disordered" evidence="8">
    <location>
        <begin position="1"/>
        <end position="25"/>
    </location>
</feature>
<keyword evidence="5" id="KW-0378">Hydrolase</keyword>
<evidence type="ECO:0000256" key="1">
    <source>
        <dbReference type="ARBA" id="ARBA00001947"/>
    </source>
</evidence>
<evidence type="ECO:0000256" key="7">
    <source>
        <dbReference type="ARBA" id="ARBA00023204"/>
    </source>
</evidence>
<dbReference type="VEuPathDB" id="VectorBase:LDEU007213"/>
<keyword evidence="10" id="KW-0255">Endonuclease</keyword>
<evidence type="ECO:0000313" key="10">
    <source>
        <dbReference type="EMBL" id="RWS24827.1"/>
    </source>
</evidence>
<comment type="cofactor">
    <cofactor evidence="1">
        <name>Zn(2+)</name>
        <dbReference type="ChEBI" id="CHEBI:29105"/>
    </cofactor>
</comment>
<keyword evidence="6" id="KW-0862">Zinc</keyword>
<dbReference type="PROSITE" id="PS51432">
    <property type="entry name" value="AP_NUCLEASE_F2_4"/>
    <property type="match status" value="1"/>
</dbReference>
<evidence type="ECO:0000256" key="4">
    <source>
        <dbReference type="ARBA" id="ARBA00022763"/>
    </source>
</evidence>
<comment type="similarity">
    <text evidence="2">Belongs to the AP endonuclease 2 family.</text>
</comment>
<dbReference type="InterPro" id="IPR001719">
    <property type="entry name" value="AP_endonuc_2"/>
</dbReference>
<accession>A0A443SBE2</accession>
<dbReference type="Gene3D" id="3.20.20.150">
    <property type="entry name" value="Divalent-metal-dependent TIM barrel enzymes"/>
    <property type="match status" value="1"/>
</dbReference>
<evidence type="ECO:0000256" key="5">
    <source>
        <dbReference type="ARBA" id="ARBA00022801"/>
    </source>
</evidence>
<comment type="caution">
    <text evidence="10">The sequence shown here is derived from an EMBL/GenBank/DDBJ whole genome shotgun (WGS) entry which is preliminary data.</text>
</comment>
<dbReference type="GO" id="GO:0008270">
    <property type="term" value="F:zinc ion binding"/>
    <property type="evidence" value="ECO:0007669"/>
    <property type="project" value="InterPro"/>
</dbReference>
<dbReference type="InterPro" id="IPR018246">
    <property type="entry name" value="AP_endonuc_F2_Zn_BS"/>
</dbReference>
<keyword evidence="7" id="KW-0234">DNA repair</keyword>
<evidence type="ECO:0000256" key="3">
    <source>
        <dbReference type="ARBA" id="ARBA00022723"/>
    </source>
</evidence>
<sequence>MPPKKSAKRQRTQSPNSETKELNVSSARDKDWFQTSENKVFIGAHVSISGGLYKSILEATSINGQAFGLFLCNQRRWDVKPLDKSDAEQFRKVCEAHGYPSHLMVPHASYLVNCGSPKEDNLAKSRNLMLDGVKRCEALGIDLYNFHPGSTCGDISRKECIERIADSINFVHKNSNKVITVIENMSKQGHTIGGDFSEIRDIIKHVDDKSRVGVCLDTCHAFAAGYDISKESGFKKMIQEFETEIGFQYLKAIHLNDSKGKVGCHLDRHENIGKGYIGLDGFKLIVNEPKFKGIPMILETPVTADNEEYIYREEIKLLYSLINKC</sequence>
<feature type="domain" description="Xylose isomerase-like TIM barrel" evidence="9">
    <location>
        <begin position="61"/>
        <end position="320"/>
    </location>
</feature>
<keyword evidence="11" id="KW-1185">Reference proteome</keyword>
<dbReference type="GO" id="GO:0003906">
    <property type="term" value="F:DNA-(apurinic or apyrimidinic site) endonuclease activity"/>
    <property type="evidence" value="ECO:0007669"/>
    <property type="project" value="TreeGrafter"/>
</dbReference>
<dbReference type="SMART" id="SM00518">
    <property type="entry name" value="AP2Ec"/>
    <property type="match status" value="1"/>
</dbReference>
<dbReference type="InterPro" id="IPR013022">
    <property type="entry name" value="Xyl_isomerase-like_TIM-brl"/>
</dbReference>
<evidence type="ECO:0000256" key="8">
    <source>
        <dbReference type="SAM" id="MobiDB-lite"/>
    </source>
</evidence>
<name>A0A443SBE2_9ACAR</name>
<proteinExistence type="inferred from homology"/>
<dbReference type="GO" id="GO:0006284">
    <property type="term" value="P:base-excision repair"/>
    <property type="evidence" value="ECO:0007669"/>
    <property type="project" value="TreeGrafter"/>
</dbReference>
<dbReference type="STRING" id="299467.A0A443SBE2"/>
<keyword evidence="4" id="KW-0227">DNA damage</keyword>
<dbReference type="PANTHER" id="PTHR21445">
    <property type="entry name" value="ENDONUCLEASE IV ENDODEOXYRIBONUCLEASE IV"/>
    <property type="match status" value="1"/>
</dbReference>
<protein>
    <submittedName>
        <fullName evidence="10">Putative endonuclease 4-like protein</fullName>
    </submittedName>
</protein>
<evidence type="ECO:0000259" key="9">
    <source>
        <dbReference type="Pfam" id="PF01261"/>
    </source>
</evidence>
<dbReference type="NCBIfam" id="NF002199">
    <property type="entry name" value="PRK01060.1-4"/>
    <property type="match status" value="1"/>
</dbReference>
<dbReference type="Proteomes" id="UP000288716">
    <property type="component" value="Unassembled WGS sequence"/>
</dbReference>
<dbReference type="OrthoDB" id="7663182at2759"/>
<dbReference type="PROSITE" id="PS00731">
    <property type="entry name" value="AP_NUCLEASE_F2_3"/>
    <property type="match status" value="1"/>
</dbReference>
<organism evidence="10 11">
    <name type="scientific">Leptotrombidium deliense</name>
    <dbReference type="NCBI Taxonomy" id="299467"/>
    <lineage>
        <taxon>Eukaryota</taxon>
        <taxon>Metazoa</taxon>
        <taxon>Ecdysozoa</taxon>
        <taxon>Arthropoda</taxon>
        <taxon>Chelicerata</taxon>
        <taxon>Arachnida</taxon>
        <taxon>Acari</taxon>
        <taxon>Acariformes</taxon>
        <taxon>Trombidiformes</taxon>
        <taxon>Prostigmata</taxon>
        <taxon>Anystina</taxon>
        <taxon>Parasitengona</taxon>
        <taxon>Trombiculoidea</taxon>
        <taxon>Trombiculidae</taxon>
        <taxon>Leptotrombidium</taxon>
    </lineage>
</organism>
<feature type="compositionally biased region" description="Polar residues" evidence="8">
    <location>
        <begin position="12"/>
        <end position="25"/>
    </location>
</feature>
<dbReference type="FunFam" id="3.20.20.150:FF:000001">
    <property type="entry name" value="Probable endonuclease 4"/>
    <property type="match status" value="1"/>
</dbReference>
<dbReference type="EMBL" id="NCKV01004352">
    <property type="protein sequence ID" value="RWS24827.1"/>
    <property type="molecule type" value="Genomic_DNA"/>
</dbReference>
<dbReference type="HAMAP" id="MF_00152">
    <property type="entry name" value="Nfo"/>
    <property type="match status" value="1"/>
</dbReference>
<dbReference type="PROSITE" id="PS00730">
    <property type="entry name" value="AP_NUCLEASE_F2_2"/>
    <property type="match status" value="1"/>
</dbReference>
<keyword evidence="10" id="KW-0540">Nuclease</keyword>
<dbReference type="GO" id="GO:0005739">
    <property type="term" value="C:mitochondrion"/>
    <property type="evidence" value="ECO:0007669"/>
    <property type="project" value="TreeGrafter"/>
</dbReference>
<dbReference type="GO" id="GO:0008081">
    <property type="term" value="F:phosphoric diester hydrolase activity"/>
    <property type="evidence" value="ECO:0007669"/>
    <property type="project" value="TreeGrafter"/>
</dbReference>
<reference evidence="10 11" key="1">
    <citation type="journal article" date="2018" name="Gigascience">
        <title>Genomes of trombidid mites reveal novel predicted allergens and laterally-transferred genes associated with secondary metabolism.</title>
        <authorList>
            <person name="Dong X."/>
            <person name="Chaisiri K."/>
            <person name="Xia D."/>
            <person name="Armstrong S.D."/>
            <person name="Fang Y."/>
            <person name="Donnelly M.J."/>
            <person name="Kadowaki T."/>
            <person name="McGarry J.W."/>
            <person name="Darby A.C."/>
            <person name="Makepeace B.L."/>
        </authorList>
    </citation>
    <scope>NUCLEOTIDE SEQUENCE [LARGE SCALE GENOMIC DNA]</scope>
    <source>
        <strain evidence="10">UoL-UT</strain>
    </source>
</reference>
<evidence type="ECO:0000313" key="11">
    <source>
        <dbReference type="Proteomes" id="UP000288716"/>
    </source>
</evidence>
<dbReference type="CDD" id="cd00019">
    <property type="entry name" value="AP2Ec"/>
    <property type="match status" value="1"/>
</dbReference>
<dbReference type="GO" id="GO:0005634">
    <property type="term" value="C:nucleus"/>
    <property type="evidence" value="ECO:0007669"/>
    <property type="project" value="TreeGrafter"/>
</dbReference>
<evidence type="ECO:0000256" key="6">
    <source>
        <dbReference type="ARBA" id="ARBA00022833"/>
    </source>
</evidence>
<gene>
    <name evidence="10" type="ORF">B4U80_11387</name>
</gene>
<dbReference type="AlphaFoldDB" id="A0A443SBE2"/>
<dbReference type="NCBIfam" id="TIGR00587">
    <property type="entry name" value="nfo"/>
    <property type="match status" value="1"/>
</dbReference>
<dbReference type="InterPro" id="IPR036237">
    <property type="entry name" value="Xyl_isomerase-like_sf"/>
</dbReference>
<dbReference type="Pfam" id="PF01261">
    <property type="entry name" value="AP_endonuc_2"/>
    <property type="match status" value="1"/>
</dbReference>
<feature type="compositionally biased region" description="Basic residues" evidence="8">
    <location>
        <begin position="1"/>
        <end position="11"/>
    </location>
</feature>
<evidence type="ECO:0000256" key="2">
    <source>
        <dbReference type="ARBA" id="ARBA00005340"/>
    </source>
</evidence>
<dbReference type="SUPFAM" id="SSF51658">
    <property type="entry name" value="Xylose isomerase-like"/>
    <property type="match status" value="1"/>
</dbReference>